<dbReference type="PROSITE" id="PS51318">
    <property type="entry name" value="TAT"/>
    <property type="match status" value="1"/>
</dbReference>
<dbReference type="InterPro" id="IPR002591">
    <property type="entry name" value="Phosphodiest/P_Trfase"/>
</dbReference>
<dbReference type="Pfam" id="PF01663">
    <property type="entry name" value="Phosphodiest"/>
    <property type="match status" value="1"/>
</dbReference>
<dbReference type="PANTHER" id="PTHR10151:SF120">
    <property type="entry name" value="BIS(5'-ADENOSYL)-TRIPHOSPHATASE"/>
    <property type="match status" value="1"/>
</dbReference>
<gene>
    <name evidence="1" type="ORF">IT779_01520</name>
</gene>
<dbReference type="SUPFAM" id="SSF53649">
    <property type="entry name" value="Alkaline phosphatase-like"/>
    <property type="match status" value="1"/>
</dbReference>
<dbReference type="GO" id="GO:0016787">
    <property type="term" value="F:hydrolase activity"/>
    <property type="evidence" value="ECO:0007669"/>
    <property type="project" value="UniProtKB-ARBA"/>
</dbReference>
<accession>A0A931I7R7</accession>
<dbReference type="RefSeq" id="WP_196147295.1">
    <property type="nucleotide sequence ID" value="NZ_JADMLG010000001.1"/>
</dbReference>
<reference evidence="1" key="1">
    <citation type="submission" date="2020-11" db="EMBL/GenBank/DDBJ databases">
        <title>Nocardia NEAU-351.nov., a novel actinomycete isolated from the cow dung.</title>
        <authorList>
            <person name="Zhang X."/>
        </authorList>
    </citation>
    <scope>NUCLEOTIDE SEQUENCE</scope>
    <source>
        <strain evidence="1">NEAU-351</strain>
    </source>
</reference>
<organism evidence="1 2">
    <name type="scientific">Nocardia bovistercoris</name>
    <dbReference type="NCBI Taxonomy" id="2785916"/>
    <lineage>
        <taxon>Bacteria</taxon>
        <taxon>Bacillati</taxon>
        <taxon>Actinomycetota</taxon>
        <taxon>Actinomycetes</taxon>
        <taxon>Mycobacteriales</taxon>
        <taxon>Nocardiaceae</taxon>
        <taxon>Nocardia</taxon>
    </lineage>
</organism>
<sequence length="321" mass="33541">MDRRQLLATTVAVTGAALLSPVAAVLPSGVARAAARRPKVVLIGIDGLLHTRIEPSTAPNLTRLGADGLFARGSLGAHISISGPSWATVLTGVWDSAHGITGNSFDARPFAAHPTVFTRLRRARPELKTHSIATWDMIAVMAGSGDPRAGVVVTTAPFPGDGDESRTDARTAADVVTAVTRYAPDFLFTHLDQVDHAGHFAGGARSPAYVAAITRVDELVGRIVAAVDARAAAEPDEAWTILVTTDHGHRPEGGHGGRTPDETATFVIARGPDFPAGALAEDITLADLTPTVLDLFAVQAEPAVDGRSFLRRSAARPAESR</sequence>
<evidence type="ECO:0000313" key="2">
    <source>
        <dbReference type="Proteomes" id="UP000655751"/>
    </source>
</evidence>
<dbReference type="InterPro" id="IPR017850">
    <property type="entry name" value="Alkaline_phosphatase_core_sf"/>
</dbReference>
<dbReference type="Gene3D" id="3.40.720.10">
    <property type="entry name" value="Alkaline Phosphatase, subunit A"/>
    <property type="match status" value="2"/>
</dbReference>
<comment type="caution">
    <text evidence="1">The sequence shown here is derived from an EMBL/GenBank/DDBJ whole genome shotgun (WGS) entry which is preliminary data.</text>
</comment>
<dbReference type="InterPro" id="IPR006311">
    <property type="entry name" value="TAT_signal"/>
</dbReference>
<dbReference type="Proteomes" id="UP000655751">
    <property type="component" value="Unassembled WGS sequence"/>
</dbReference>
<dbReference type="EMBL" id="JADMLG010000001">
    <property type="protein sequence ID" value="MBH0774963.1"/>
    <property type="molecule type" value="Genomic_DNA"/>
</dbReference>
<protein>
    <submittedName>
        <fullName evidence="1">Alkaline phosphatase family protein</fullName>
    </submittedName>
</protein>
<proteinExistence type="predicted"/>
<name>A0A931I7R7_9NOCA</name>
<keyword evidence="2" id="KW-1185">Reference proteome</keyword>
<dbReference type="PANTHER" id="PTHR10151">
    <property type="entry name" value="ECTONUCLEOTIDE PYROPHOSPHATASE/PHOSPHODIESTERASE"/>
    <property type="match status" value="1"/>
</dbReference>
<dbReference type="AlphaFoldDB" id="A0A931I7R7"/>
<evidence type="ECO:0000313" key="1">
    <source>
        <dbReference type="EMBL" id="MBH0774963.1"/>
    </source>
</evidence>